<dbReference type="InterPro" id="IPR043502">
    <property type="entry name" value="DNA/RNA_pol_sf"/>
</dbReference>
<proteinExistence type="predicted"/>
<evidence type="ECO:0000259" key="1">
    <source>
        <dbReference type="PROSITE" id="PS50173"/>
    </source>
</evidence>
<dbReference type="GO" id="GO:0042276">
    <property type="term" value="P:error-prone translesion synthesis"/>
    <property type="evidence" value="ECO:0007669"/>
    <property type="project" value="TreeGrafter"/>
</dbReference>
<dbReference type="Pfam" id="PF00817">
    <property type="entry name" value="IMS"/>
    <property type="match status" value="1"/>
</dbReference>
<feature type="domain" description="UmuC" evidence="1">
    <location>
        <begin position="1"/>
        <end position="111"/>
    </location>
</feature>
<dbReference type="RefSeq" id="XP_027205260.1">
    <property type="nucleotide sequence ID" value="XM_027349459.1"/>
</dbReference>
<dbReference type="AlphaFoldDB" id="A0A6P6YJ01"/>
<dbReference type="KEGG" id="dpte:113798866"/>
<dbReference type="Gene3D" id="3.40.1170.60">
    <property type="match status" value="1"/>
</dbReference>
<sequence>SELASCNELARRHGVTKGMYVGQAKQLCPELQVVPYDLEAADRASQELFAIMLLITPRLLPASCDEAYLQLVDAQVDCAKHLARVVEATILHRTNVSVTVGIGDNMFQAKFLRPQPIEAMHGVGASLSQLLREHGVISN</sequence>
<dbReference type="OrthoDB" id="6487178at2759"/>
<dbReference type="GO" id="GO:0006281">
    <property type="term" value="P:DNA repair"/>
    <property type="evidence" value="ECO:0007669"/>
    <property type="project" value="InterPro"/>
</dbReference>
<dbReference type="PROSITE" id="PS50173">
    <property type="entry name" value="UMUC"/>
    <property type="match status" value="1"/>
</dbReference>
<dbReference type="GO" id="GO:0070987">
    <property type="term" value="P:error-free translesion synthesis"/>
    <property type="evidence" value="ECO:0007669"/>
    <property type="project" value="TreeGrafter"/>
</dbReference>
<dbReference type="GO" id="GO:0017125">
    <property type="term" value="F:deoxycytidyl transferase activity"/>
    <property type="evidence" value="ECO:0007669"/>
    <property type="project" value="TreeGrafter"/>
</dbReference>
<dbReference type="GO" id="GO:0005634">
    <property type="term" value="C:nucleus"/>
    <property type="evidence" value="ECO:0007669"/>
    <property type="project" value="TreeGrafter"/>
</dbReference>
<evidence type="ECO:0000313" key="2">
    <source>
        <dbReference type="Proteomes" id="UP000515146"/>
    </source>
</evidence>
<dbReference type="Gene3D" id="3.30.70.270">
    <property type="match status" value="1"/>
</dbReference>
<reference evidence="3" key="1">
    <citation type="submission" date="2025-08" db="UniProtKB">
        <authorList>
            <consortium name="RefSeq"/>
        </authorList>
    </citation>
    <scope>IDENTIFICATION</scope>
    <source>
        <strain evidence="3">Airmid</strain>
    </source>
</reference>
<name>A0A6P6YJ01_DERPT</name>
<dbReference type="Proteomes" id="UP000515146">
    <property type="component" value="Unplaced"/>
</dbReference>
<organism evidence="2 3">
    <name type="scientific">Dermatophagoides pteronyssinus</name>
    <name type="common">European house dust mite</name>
    <dbReference type="NCBI Taxonomy" id="6956"/>
    <lineage>
        <taxon>Eukaryota</taxon>
        <taxon>Metazoa</taxon>
        <taxon>Ecdysozoa</taxon>
        <taxon>Arthropoda</taxon>
        <taxon>Chelicerata</taxon>
        <taxon>Arachnida</taxon>
        <taxon>Acari</taxon>
        <taxon>Acariformes</taxon>
        <taxon>Sarcoptiformes</taxon>
        <taxon>Astigmata</taxon>
        <taxon>Psoroptidia</taxon>
        <taxon>Analgoidea</taxon>
        <taxon>Pyroglyphidae</taxon>
        <taxon>Dermatophagoidinae</taxon>
        <taxon>Dermatophagoides</taxon>
    </lineage>
</organism>
<dbReference type="PANTHER" id="PTHR45990:SF1">
    <property type="entry name" value="DNA REPAIR PROTEIN REV1"/>
    <property type="match status" value="1"/>
</dbReference>
<gene>
    <name evidence="3" type="primary">LOC113798866</name>
</gene>
<dbReference type="GO" id="GO:0003887">
    <property type="term" value="F:DNA-directed DNA polymerase activity"/>
    <property type="evidence" value="ECO:0007669"/>
    <property type="project" value="TreeGrafter"/>
</dbReference>
<dbReference type="SUPFAM" id="SSF56672">
    <property type="entry name" value="DNA/RNA polymerases"/>
    <property type="match status" value="1"/>
</dbReference>
<accession>A0A6P6YJ01</accession>
<dbReference type="InParanoid" id="A0A6P6YJ01"/>
<feature type="non-terminal residue" evidence="3">
    <location>
        <position position="1"/>
    </location>
</feature>
<dbReference type="PANTHER" id="PTHR45990">
    <property type="entry name" value="DNA REPAIR PROTEIN REV1"/>
    <property type="match status" value="1"/>
</dbReference>
<protein>
    <submittedName>
        <fullName evidence="3">DNA repair protein rev1-like</fullName>
    </submittedName>
</protein>
<keyword evidence="2" id="KW-1185">Reference proteome</keyword>
<evidence type="ECO:0000313" key="3">
    <source>
        <dbReference type="RefSeq" id="XP_027205260.1"/>
    </source>
</evidence>
<dbReference type="InterPro" id="IPR043128">
    <property type="entry name" value="Rev_trsase/Diguanyl_cyclase"/>
</dbReference>
<dbReference type="InterPro" id="IPR001126">
    <property type="entry name" value="UmuC"/>
</dbReference>